<dbReference type="AlphaFoldDB" id="A0A815YG71"/>
<evidence type="ECO:0000313" key="3">
    <source>
        <dbReference type="Proteomes" id="UP000663832"/>
    </source>
</evidence>
<organism evidence="1 4">
    <name type="scientific">Adineta steineri</name>
    <dbReference type="NCBI Taxonomy" id="433720"/>
    <lineage>
        <taxon>Eukaryota</taxon>
        <taxon>Metazoa</taxon>
        <taxon>Spiralia</taxon>
        <taxon>Gnathifera</taxon>
        <taxon>Rotifera</taxon>
        <taxon>Eurotatoria</taxon>
        <taxon>Bdelloidea</taxon>
        <taxon>Adinetida</taxon>
        <taxon>Adinetidae</taxon>
        <taxon>Adineta</taxon>
    </lineage>
</organism>
<feature type="non-terminal residue" evidence="1">
    <location>
        <position position="1"/>
    </location>
</feature>
<keyword evidence="3" id="KW-1185">Reference proteome</keyword>
<dbReference type="Proteomes" id="UP000663877">
    <property type="component" value="Unassembled WGS sequence"/>
</dbReference>
<name>A0A815YG71_9BILA</name>
<proteinExistence type="predicted"/>
<reference evidence="1" key="1">
    <citation type="submission" date="2021-02" db="EMBL/GenBank/DDBJ databases">
        <authorList>
            <person name="Nowell W R."/>
        </authorList>
    </citation>
    <scope>NUCLEOTIDE SEQUENCE</scope>
</reference>
<dbReference type="EMBL" id="CAJNOI010005692">
    <property type="protein sequence ID" value="CAF1569377.1"/>
    <property type="molecule type" value="Genomic_DNA"/>
</dbReference>
<dbReference type="EMBL" id="CAJNOM010006102">
    <property type="protein sequence ID" value="CAF1668167.1"/>
    <property type="molecule type" value="Genomic_DNA"/>
</dbReference>
<sequence length="48" mass="5213">RTTTKKLVTETTSTTTTTTAETSFNTATSIQSTNGDIETEASIMNRRL</sequence>
<protein>
    <submittedName>
        <fullName evidence="1">Uncharacterized protein</fullName>
    </submittedName>
</protein>
<accession>A0A815YG71</accession>
<evidence type="ECO:0000313" key="1">
    <source>
        <dbReference type="EMBL" id="CAF1569377.1"/>
    </source>
</evidence>
<gene>
    <name evidence="1" type="ORF">BJG266_LOCUS47615</name>
    <name evidence="2" type="ORF">QVE165_LOCUS64658</name>
</gene>
<dbReference type="Proteomes" id="UP000663832">
    <property type="component" value="Unassembled WGS sequence"/>
</dbReference>
<evidence type="ECO:0000313" key="2">
    <source>
        <dbReference type="EMBL" id="CAF1668167.1"/>
    </source>
</evidence>
<evidence type="ECO:0000313" key="4">
    <source>
        <dbReference type="Proteomes" id="UP000663877"/>
    </source>
</evidence>
<comment type="caution">
    <text evidence="1">The sequence shown here is derived from an EMBL/GenBank/DDBJ whole genome shotgun (WGS) entry which is preliminary data.</text>
</comment>